<dbReference type="RefSeq" id="WP_316426924.1">
    <property type="nucleotide sequence ID" value="NZ_CP130144.1"/>
</dbReference>
<reference evidence="1" key="2">
    <citation type="submission" date="2023-07" db="EMBL/GenBank/DDBJ databases">
        <authorList>
            <person name="Bai X.-H."/>
            <person name="Wang H.-H."/>
            <person name="Wang J."/>
            <person name="Ma M.-Y."/>
            <person name="Hu H.-H."/>
            <person name="Song Z.-L."/>
            <person name="Ma H.-G."/>
            <person name="Fan Y."/>
            <person name="Du C.-Y."/>
            <person name="Xu J.-C."/>
        </authorList>
    </citation>
    <scope>NUCLEOTIDE SEQUENCE</scope>
    <source>
        <strain evidence="1">CZ1</strain>
    </source>
</reference>
<protein>
    <submittedName>
        <fullName evidence="1">Uncharacterized protein</fullName>
    </submittedName>
</protein>
<accession>A0AA96WT56</accession>
<sequence>MDSTEEKIKFTIQLYPDQIQVLKTMHRSGRRATAAIAVLERAIEAHQKASKS</sequence>
<proteinExistence type="predicted"/>
<organism evidence="1">
    <name type="scientific">Leptolyngbya boryana CZ1</name>
    <dbReference type="NCBI Taxonomy" id="3060204"/>
    <lineage>
        <taxon>Bacteria</taxon>
        <taxon>Bacillati</taxon>
        <taxon>Cyanobacteriota</taxon>
        <taxon>Cyanophyceae</taxon>
        <taxon>Leptolyngbyales</taxon>
        <taxon>Leptolyngbyaceae</taxon>
        <taxon>Leptolyngbya group</taxon>
        <taxon>Leptolyngbya</taxon>
    </lineage>
</organism>
<gene>
    <name evidence="1" type="ORF">Q2T42_25735</name>
</gene>
<dbReference type="AlphaFoldDB" id="A0AA96WT56"/>
<reference evidence="1" key="1">
    <citation type="journal article" date="2023" name="Plants (Basel)">
        <title>Genomic Analysis of Leptolyngbya boryana CZ1 Reveals Efficient Carbon Fixation Modules.</title>
        <authorList>
            <person name="Bai X."/>
            <person name="Wang H."/>
            <person name="Cheng W."/>
            <person name="Wang J."/>
            <person name="Ma M."/>
            <person name="Hu H."/>
            <person name="Song Z."/>
            <person name="Ma H."/>
            <person name="Fan Y."/>
            <person name="Du C."/>
            <person name="Xu J."/>
        </authorList>
    </citation>
    <scope>NUCLEOTIDE SEQUENCE</scope>
    <source>
        <strain evidence="1">CZ1</strain>
    </source>
</reference>
<evidence type="ECO:0000313" key="1">
    <source>
        <dbReference type="EMBL" id="WNZ45192.1"/>
    </source>
</evidence>
<name>A0AA96WT56_LEPBY</name>
<dbReference type="EMBL" id="CP130144">
    <property type="protein sequence ID" value="WNZ45192.1"/>
    <property type="molecule type" value="Genomic_DNA"/>
</dbReference>